<feature type="region of interest" description="Disordered" evidence="1">
    <location>
        <begin position="42"/>
        <end position="64"/>
    </location>
</feature>
<dbReference type="Proteomes" id="UP000182719">
    <property type="component" value="Unassembled WGS sequence"/>
</dbReference>
<dbReference type="AlphaFoldDB" id="A0A1H8BZP3"/>
<evidence type="ECO:0000313" key="4">
    <source>
        <dbReference type="Proteomes" id="UP000182719"/>
    </source>
</evidence>
<feature type="compositionally biased region" description="Low complexity" evidence="1">
    <location>
        <begin position="50"/>
        <end position="64"/>
    </location>
</feature>
<name>A0A1H8BZP3_STIAU</name>
<dbReference type="InterPro" id="IPR013830">
    <property type="entry name" value="SGNH_hydro"/>
</dbReference>
<dbReference type="Pfam" id="PF13472">
    <property type="entry name" value="Lipase_GDSL_2"/>
    <property type="match status" value="1"/>
</dbReference>
<dbReference type="InterPro" id="IPR036514">
    <property type="entry name" value="SGNH_hydro_sf"/>
</dbReference>
<keyword evidence="4" id="KW-1185">Reference proteome</keyword>
<evidence type="ECO:0000313" key="3">
    <source>
        <dbReference type="EMBL" id="SEM88300.1"/>
    </source>
</evidence>
<protein>
    <submittedName>
        <fullName evidence="3">GDSL-like Lipase/Acylhydrolase family protein</fullName>
    </submittedName>
</protein>
<dbReference type="Gene3D" id="2.60.120.1360">
    <property type="match status" value="1"/>
</dbReference>
<dbReference type="SUPFAM" id="SSF52266">
    <property type="entry name" value="SGNH hydrolase"/>
    <property type="match status" value="1"/>
</dbReference>
<sequence length="618" mass="65897">MDAPHRKGPSPRHLLPRGRAITTILASFAAVGGLMAFHPAPPVDSPPPAAGERPAAAGAPSRESRQARLAAAQVIARALAPADSRRLTELSPEEQSLLELAASLQAPGAGIENPCVERTGPFCTRTVLEPLFSALDGLRSGQASSPVRIAAFGNSLIAGDRIVDIVREQFVRRFGDGGRGLLLIDRLAPYGPRTRTGTAEGWSVHTVGELKDSPWPIGLSGVVHVSSQPRARSRFSLSGERQGTLFWLDQDSGPLELRVDGHPLLQTQPQNGGEHQQEDFTLPPGAKTLELIAPQRGTALQGLALDKPGPGIVLDTLGVPSADASLFLRADEAMVADQLRARAPALVLVMLGGNEVKRLQWKRSTSSQVERDLRRFLQRVTRATPEAACLVVGPVDAVLGPGAAKPFQQREHLEEVIGMEREIALEEGCAFFDMFAAMGGTGAIQRFHTRGFMHDDLVHPKGRGLDVLGALLSRGLLRSWEDTPRTEPSAALARAWTTLLGVELLSHAPHPSRQTRSVALLPGAPEGPWTDGVRRVLDTARARDASASLSLAEPSSLRCATLVPRLGVAADGSGCLPVTPPPFSEGVQDPFQRGSVVGAWLLAELVRYDTLATAWQAP</sequence>
<evidence type="ECO:0000259" key="2">
    <source>
        <dbReference type="Pfam" id="PF13472"/>
    </source>
</evidence>
<keyword evidence="3" id="KW-0378">Hydrolase</keyword>
<dbReference type="EMBL" id="FOAP01000025">
    <property type="protein sequence ID" value="SEM88300.1"/>
    <property type="molecule type" value="Genomic_DNA"/>
</dbReference>
<dbReference type="Gene3D" id="3.40.50.1110">
    <property type="entry name" value="SGNH hydrolase"/>
    <property type="match status" value="1"/>
</dbReference>
<dbReference type="GO" id="GO:0016788">
    <property type="term" value="F:hydrolase activity, acting on ester bonds"/>
    <property type="evidence" value="ECO:0007669"/>
    <property type="project" value="UniProtKB-ARBA"/>
</dbReference>
<dbReference type="CDD" id="cd01825">
    <property type="entry name" value="SGNH_hydrolase_peri1"/>
    <property type="match status" value="1"/>
</dbReference>
<gene>
    <name evidence="3" type="ORF">SAMN05444354_12515</name>
</gene>
<accession>A0A1H8BZP3</accession>
<organism evidence="3 4">
    <name type="scientific">Stigmatella aurantiaca</name>
    <dbReference type="NCBI Taxonomy" id="41"/>
    <lineage>
        <taxon>Bacteria</taxon>
        <taxon>Pseudomonadati</taxon>
        <taxon>Myxococcota</taxon>
        <taxon>Myxococcia</taxon>
        <taxon>Myxococcales</taxon>
        <taxon>Cystobacterineae</taxon>
        <taxon>Archangiaceae</taxon>
        <taxon>Stigmatella</taxon>
    </lineage>
</organism>
<evidence type="ECO:0000256" key="1">
    <source>
        <dbReference type="SAM" id="MobiDB-lite"/>
    </source>
</evidence>
<reference evidence="4" key="1">
    <citation type="submission" date="2016-10" db="EMBL/GenBank/DDBJ databases">
        <authorList>
            <person name="Varghese N."/>
            <person name="Submissions S."/>
        </authorList>
    </citation>
    <scope>NUCLEOTIDE SEQUENCE [LARGE SCALE GENOMIC DNA]</scope>
    <source>
        <strain evidence="4">DSM 17044</strain>
    </source>
</reference>
<feature type="domain" description="SGNH hydrolase-type esterase" evidence="2">
    <location>
        <begin position="314"/>
        <end position="464"/>
    </location>
</feature>
<proteinExistence type="predicted"/>